<reference evidence="2" key="1">
    <citation type="submission" date="2020-03" db="EMBL/GenBank/DDBJ databases">
        <title>Molecular networking-based the target discovery of potent antiproliferative macrolactams: 5/6/7/16 polycyclic ansamycins and glycosylated trienomycin from Streptomyces cacaoi subsp. asoensis.</title>
        <authorList>
            <person name="Liu L.-L."/>
        </authorList>
    </citation>
    <scope>NUCLEOTIDE SEQUENCE [LARGE SCALE GENOMIC DNA]</scope>
    <source>
        <strain evidence="2">H2S5</strain>
    </source>
</reference>
<sequence>MALTLTVVIAAFVAFLAAVVTAVLSRLDGSQWPAAVLHGGAAFGGTLTLGVLLIALYRSV</sequence>
<dbReference type="AlphaFoldDB" id="A0A6M4WEJ4"/>
<dbReference type="RefSeq" id="WP_171394710.1">
    <property type="nucleotide sequence ID" value="NZ_CP049838.1"/>
</dbReference>
<evidence type="ECO:0000313" key="3">
    <source>
        <dbReference type="Proteomes" id="UP000502665"/>
    </source>
</evidence>
<evidence type="ECO:0000313" key="2">
    <source>
        <dbReference type="EMBL" id="QJS99056.1"/>
    </source>
</evidence>
<organism evidence="2 3">
    <name type="scientific">Streptomyces asoensis</name>
    <dbReference type="NCBI Taxonomy" id="249586"/>
    <lineage>
        <taxon>Bacteria</taxon>
        <taxon>Bacillati</taxon>
        <taxon>Actinomycetota</taxon>
        <taxon>Actinomycetes</taxon>
        <taxon>Kitasatosporales</taxon>
        <taxon>Streptomycetaceae</taxon>
        <taxon>Streptomyces</taxon>
    </lineage>
</organism>
<dbReference type="EMBL" id="CP049838">
    <property type="protein sequence ID" value="QJS99056.1"/>
    <property type="molecule type" value="Genomic_DNA"/>
</dbReference>
<evidence type="ECO:0000256" key="1">
    <source>
        <dbReference type="SAM" id="Phobius"/>
    </source>
</evidence>
<name>A0A6M4WEJ4_9ACTN</name>
<feature type="transmembrane region" description="Helical" evidence="1">
    <location>
        <begin position="35"/>
        <end position="57"/>
    </location>
</feature>
<keyword evidence="1" id="KW-1133">Transmembrane helix</keyword>
<keyword evidence="3" id="KW-1185">Reference proteome</keyword>
<dbReference type="Proteomes" id="UP000502665">
    <property type="component" value="Chromosome"/>
</dbReference>
<proteinExistence type="predicted"/>
<keyword evidence="1" id="KW-0812">Transmembrane</keyword>
<gene>
    <name evidence="2" type="ORF">G9272_00805</name>
</gene>
<protein>
    <submittedName>
        <fullName evidence="2">Uncharacterized protein</fullName>
    </submittedName>
</protein>
<accession>A0A6M4WEJ4</accession>
<keyword evidence="1" id="KW-0472">Membrane</keyword>